<reference evidence="1 2" key="1">
    <citation type="submission" date="2013-08" db="EMBL/GenBank/DDBJ databases">
        <title>An opportunistic ruminal bacterium that causes liver abscesses in cattle.</title>
        <authorList>
            <person name="Benahmed F.H."/>
            <person name="Rasmussen M."/>
            <person name="Harbottle H."/>
            <person name="Soppet D."/>
            <person name="Nagaraja T.G."/>
            <person name="Davidson M."/>
        </authorList>
    </citation>
    <scope>NUCLEOTIDE SEQUENCE [LARGE SCALE GENOMIC DNA]</scope>
    <source>
        <strain evidence="1 2">B35</strain>
    </source>
</reference>
<dbReference type="EMBL" id="AUZI01000034">
    <property type="protein sequence ID" value="KID48020.1"/>
    <property type="molecule type" value="Genomic_DNA"/>
</dbReference>
<gene>
    <name evidence="1" type="ORF">C095_12410</name>
</gene>
<evidence type="ECO:0000313" key="2">
    <source>
        <dbReference type="Proteomes" id="UP000031184"/>
    </source>
</evidence>
<proteinExistence type="predicted"/>
<dbReference type="Proteomes" id="UP000031184">
    <property type="component" value="Unassembled WGS sequence"/>
</dbReference>
<organism evidence="1 2">
    <name type="scientific">Fusobacterium necrophorum subsp. funduliforme B35</name>
    <dbReference type="NCBI Taxonomy" id="1226633"/>
    <lineage>
        <taxon>Bacteria</taxon>
        <taxon>Fusobacteriati</taxon>
        <taxon>Fusobacteriota</taxon>
        <taxon>Fusobacteriia</taxon>
        <taxon>Fusobacteriales</taxon>
        <taxon>Fusobacteriaceae</taxon>
        <taxon>Fusobacterium</taxon>
    </lineage>
</organism>
<accession>A0A0B4EM80</accession>
<evidence type="ECO:0000313" key="1">
    <source>
        <dbReference type="EMBL" id="KID48020.1"/>
    </source>
</evidence>
<dbReference type="AlphaFoldDB" id="A0A0B4EM80"/>
<protein>
    <submittedName>
        <fullName evidence="1">Uncharacterized protein</fullName>
    </submittedName>
</protein>
<comment type="caution">
    <text evidence="1">The sequence shown here is derived from an EMBL/GenBank/DDBJ whole genome shotgun (WGS) entry which is preliminary data.</text>
</comment>
<sequence length="135" mass="15802">MNAVPLLSFLRTKKQNNKEILDTIVHELTHHDQAQITRNKDRKLPEHMKQDADLMALNETYYINSDLSNFSAYKNQPLEREAFISGHKLGEQLSKLVDKGYTDLLTRLKRLCTFLQRIKIWKLAEKPEPLLETVL</sequence>
<name>A0A0B4EM80_9FUSO</name>